<feature type="domain" description="Tc1-like transposase DDE" evidence="1">
    <location>
        <begin position="145"/>
        <end position="283"/>
    </location>
</feature>
<dbReference type="PANTHER" id="PTHR46564">
    <property type="entry name" value="TRANSPOSASE"/>
    <property type="match status" value="1"/>
</dbReference>
<dbReference type="Proteomes" id="UP000298327">
    <property type="component" value="Unassembled WGS sequence"/>
</dbReference>
<dbReference type="PANTHER" id="PTHR46564:SF1">
    <property type="entry name" value="TRANSPOSASE"/>
    <property type="match status" value="1"/>
</dbReference>
<dbReference type="InterPro" id="IPR038717">
    <property type="entry name" value="Tc1-like_DDE_dom"/>
</dbReference>
<dbReference type="Pfam" id="PF13358">
    <property type="entry name" value="DDE_3"/>
    <property type="match status" value="1"/>
</dbReference>
<sequence>MVRRHIPKEHKEVALHMTAHGLPHKEIRRLTGISERSIRRLRHAFWQTGDVTRPPLVAGRHRILNAFDAHFLESCIERQPDSSLQELQRLLREVCHVEASLATIWRSLRCQGFSRKKVTRPAIERNERHRLAYRLLIGEQYQPDQLVFVDESHFNRLTLRRSYGWAPIGNRARRRDFFVRGKRYSILPAISLDGILHLDVFDRPVTGDLFSGFISDLLDQMQPFPNRNSVIVMDNASIHKVPGIREAIEERGMRLLYLPAYSPDLNPIEEAFSFIKTWLRSNRDEALIETEGADADAYTLLWRAVYQVTPDHAIGWYRHSEYLA</sequence>
<evidence type="ECO:0000313" key="3">
    <source>
        <dbReference type="Proteomes" id="UP000298327"/>
    </source>
</evidence>
<name>A0A4Y9XUD8_9AGAM</name>
<evidence type="ECO:0000313" key="2">
    <source>
        <dbReference type="EMBL" id="TFY53043.1"/>
    </source>
</evidence>
<proteinExistence type="predicted"/>
<gene>
    <name evidence="2" type="ORF">EVG20_g10295</name>
</gene>
<dbReference type="AlphaFoldDB" id="A0A4Y9XUD8"/>
<dbReference type="EMBL" id="SEOQ01001210">
    <property type="protein sequence ID" value="TFY53043.1"/>
    <property type="molecule type" value="Genomic_DNA"/>
</dbReference>
<evidence type="ECO:0000259" key="1">
    <source>
        <dbReference type="Pfam" id="PF13358"/>
    </source>
</evidence>
<comment type="caution">
    <text evidence="2">The sequence shown here is derived from an EMBL/GenBank/DDBJ whole genome shotgun (WGS) entry which is preliminary data.</text>
</comment>
<protein>
    <recommendedName>
        <fullName evidence="1">Tc1-like transposase DDE domain-containing protein</fullName>
    </recommendedName>
</protein>
<dbReference type="InterPro" id="IPR036397">
    <property type="entry name" value="RNaseH_sf"/>
</dbReference>
<dbReference type="NCBIfam" id="NF033545">
    <property type="entry name" value="transpos_IS630"/>
    <property type="match status" value="1"/>
</dbReference>
<keyword evidence="3" id="KW-1185">Reference proteome</keyword>
<dbReference type="OrthoDB" id="2266637at2759"/>
<dbReference type="GO" id="GO:0003676">
    <property type="term" value="F:nucleic acid binding"/>
    <property type="evidence" value="ECO:0007669"/>
    <property type="project" value="InterPro"/>
</dbReference>
<dbReference type="InterPro" id="IPR009057">
    <property type="entry name" value="Homeodomain-like_sf"/>
</dbReference>
<dbReference type="STRING" id="205917.A0A4Y9XUD8"/>
<organism evidence="2 3">
    <name type="scientific">Dentipellis fragilis</name>
    <dbReference type="NCBI Taxonomy" id="205917"/>
    <lineage>
        <taxon>Eukaryota</taxon>
        <taxon>Fungi</taxon>
        <taxon>Dikarya</taxon>
        <taxon>Basidiomycota</taxon>
        <taxon>Agaricomycotina</taxon>
        <taxon>Agaricomycetes</taxon>
        <taxon>Russulales</taxon>
        <taxon>Hericiaceae</taxon>
        <taxon>Dentipellis</taxon>
    </lineage>
</organism>
<dbReference type="Gene3D" id="3.30.420.10">
    <property type="entry name" value="Ribonuclease H-like superfamily/Ribonuclease H"/>
    <property type="match status" value="1"/>
</dbReference>
<accession>A0A4Y9XUD8</accession>
<dbReference type="InterPro" id="IPR047655">
    <property type="entry name" value="Transpos_IS630-like"/>
</dbReference>
<reference evidence="2 3" key="1">
    <citation type="submission" date="2019-02" db="EMBL/GenBank/DDBJ databases">
        <title>Genome sequencing of the rare red list fungi Dentipellis fragilis.</title>
        <authorList>
            <person name="Buettner E."/>
            <person name="Kellner H."/>
        </authorList>
    </citation>
    <scope>NUCLEOTIDE SEQUENCE [LARGE SCALE GENOMIC DNA]</scope>
    <source>
        <strain evidence="2 3">DSM 105465</strain>
    </source>
</reference>
<dbReference type="SUPFAM" id="SSF46689">
    <property type="entry name" value="Homeodomain-like"/>
    <property type="match status" value="1"/>
</dbReference>